<dbReference type="EMBL" id="JBALHR010000001">
    <property type="protein sequence ID" value="MEH7827083.1"/>
    <property type="molecule type" value="Genomic_DNA"/>
</dbReference>
<comment type="caution">
    <text evidence="2">The sequence shown here is derived from an EMBL/GenBank/DDBJ whole genome shotgun (WGS) entry which is preliminary data.</text>
</comment>
<evidence type="ECO:0008006" key="4">
    <source>
        <dbReference type="Google" id="ProtNLM"/>
    </source>
</evidence>
<reference evidence="2" key="1">
    <citation type="submission" date="2024-02" db="EMBL/GenBank/DDBJ databases">
        <title>Genome sequences of strain Gemmobacter sp. JM10B15.</title>
        <authorList>
            <person name="Zhang M."/>
        </authorList>
    </citation>
    <scope>NUCLEOTIDE SEQUENCE</scope>
    <source>
        <strain evidence="2">JM10B15</strain>
    </source>
</reference>
<keyword evidence="3" id="KW-1185">Reference proteome</keyword>
<keyword evidence="1" id="KW-0732">Signal</keyword>
<dbReference type="RefSeq" id="WP_335419219.1">
    <property type="nucleotide sequence ID" value="NZ_JBALHR010000001.1"/>
</dbReference>
<name>A0ABU8BQU6_9RHOB</name>
<evidence type="ECO:0000256" key="1">
    <source>
        <dbReference type="SAM" id="SignalP"/>
    </source>
</evidence>
<accession>A0ABU8BQU6</accession>
<gene>
    <name evidence="2" type="ORF">V6590_02875</name>
</gene>
<feature type="signal peptide" evidence="1">
    <location>
        <begin position="1"/>
        <end position="19"/>
    </location>
</feature>
<evidence type="ECO:0000313" key="3">
    <source>
        <dbReference type="Proteomes" id="UP001431963"/>
    </source>
</evidence>
<feature type="chain" id="PRO_5046591530" description="Secreted protein" evidence="1">
    <location>
        <begin position="20"/>
        <end position="199"/>
    </location>
</feature>
<protein>
    <recommendedName>
        <fullName evidence="4">Secreted protein</fullName>
    </recommendedName>
</protein>
<dbReference type="Proteomes" id="UP001431963">
    <property type="component" value="Unassembled WGS sequence"/>
</dbReference>
<organism evidence="2 3">
    <name type="scientific">Gemmobacter denitrificans</name>
    <dbReference type="NCBI Taxonomy" id="3123040"/>
    <lineage>
        <taxon>Bacteria</taxon>
        <taxon>Pseudomonadati</taxon>
        <taxon>Pseudomonadota</taxon>
        <taxon>Alphaproteobacteria</taxon>
        <taxon>Rhodobacterales</taxon>
        <taxon>Paracoccaceae</taxon>
        <taxon>Gemmobacter</taxon>
    </lineage>
</organism>
<sequence>MKRLAMIGVAGLLALPVQAEDFTGRGWLLVCGEEGCFVNAAGTNLWVPADGSAAEASLRELEPLSAVEVSGDLSDIGDSSATLALRDVVLIDTPDEGNLREIQGRWRPLGEATPFHIEILGVDWSEMSMEEELSRAMMVLGPACASGVEPGGTAISLYPYGGDPEAIACWQIEYLDDRTLVLRDFMGDQGAVEFERLLD</sequence>
<evidence type="ECO:0000313" key="2">
    <source>
        <dbReference type="EMBL" id="MEH7827083.1"/>
    </source>
</evidence>
<proteinExistence type="predicted"/>